<dbReference type="GO" id="GO:0005886">
    <property type="term" value="C:plasma membrane"/>
    <property type="evidence" value="ECO:0007669"/>
    <property type="project" value="UniProtKB-SubCell"/>
</dbReference>
<dbReference type="Gene3D" id="1.20.1250.20">
    <property type="entry name" value="MFS general substrate transporter like domains"/>
    <property type="match status" value="2"/>
</dbReference>
<dbReference type="InterPro" id="IPR011701">
    <property type="entry name" value="MFS"/>
</dbReference>
<accession>A0A5C4JC97</accession>
<evidence type="ECO:0000256" key="6">
    <source>
        <dbReference type="SAM" id="Phobius"/>
    </source>
</evidence>
<evidence type="ECO:0000256" key="1">
    <source>
        <dbReference type="ARBA" id="ARBA00004651"/>
    </source>
</evidence>
<gene>
    <name evidence="8" type="ORF">ETD83_14665</name>
</gene>
<dbReference type="OrthoDB" id="9810492at2"/>
<dbReference type="PANTHER" id="PTHR43124">
    <property type="entry name" value="PURINE EFFLUX PUMP PBUE"/>
    <property type="match status" value="1"/>
</dbReference>
<dbReference type="PANTHER" id="PTHR43124:SF3">
    <property type="entry name" value="CHLORAMPHENICOL EFFLUX PUMP RV0191"/>
    <property type="match status" value="1"/>
</dbReference>
<evidence type="ECO:0000313" key="8">
    <source>
        <dbReference type="EMBL" id="TMR01240.1"/>
    </source>
</evidence>
<dbReference type="Pfam" id="PF07690">
    <property type="entry name" value="MFS_1"/>
    <property type="match status" value="1"/>
</dbReference>
<evidence type="ECO:0000256" key="4">
    <source>
        <dbReference type="ARBA" id="ARBA00022989"/>
    </source>
</evidence>
<dbReference type="EMBL" id="VCKW01000063">
    <property type="protein sequence ID" value="TMR01240.1"/>
    <property type="molecule type" value="Genomic_DNA"/>
</dbReference>
<feature type="transmembrane region" description="Helical" evidence="6">
    <location>
        <begin position="292"/>
        <end position="311"/>
    </location>
</feature>
<dbReference type="GO" id="GO:0022857">
    <property type="term" value="F:transmembrane transporter activity"/>
    <property type="evidence" value="ECO:0007669"/>
    <property type="project" value="InterPro"/>
</dbReference>
<feature type="transmembrane region" description="Helical" evidence="6">
    <location>
        <begin position="21"/>
        <end position="41"/>
    </location>
</feature>
<organism evidence="8 9">
    <name type="scientific">Actinomadura soli</name>
    <dbReference type="NCBI Taxonomy" id="2508997"/>
    <lineage>
        <taxon>Bacteria</taxon>
        <taxon>Bacillati</taxon>
        <taxon>Actinomycetota</taxon>
        <taxon>Actinomycetes</taxon>
        <taxon>Streptosporangiales</taxon>
        <taxon>Thermomonosporaceae</taxon>
        <taxon>Actinomadura</taxon>
    </lineage>
</organism>
<proteinExistence type="predicted"/>
<evidence type="ECO:0000256" key="5">
    <source>
        <dbReference type="ARBA" id="ARBA00023136"/>
    </source>
</evidence>
<feature type="transmembrane region" description="Helical" evidence="6">
    <location>
        <begin position="61"/>
        <end position="80"/>
    </location>
</feature>
<feature type="transmembrane region" description="Helical" evidence="6">
    <location>
        <begin position="150"/>
        <end position="174"/>
    </location>
</feature>
<comment type="subcellular location">
    <subcellularLocation>
        <location evidence="1">Cell membrane</location>
        <topology evidence="1">Multi-pass membrane protein</topology>
    </subcellularLocation>
</comment>
<feature type="transmembrane region" description="Helical" evidence="6">
    <location>
        <begin position="347"/>
        <end position="365"/>
    </location>
</feature>
<name>A0A5C4JC97_9ACTN</name>
<dbReference type="RefSeq" id="WP_138645673.1">
    <property type="nucleotide sequence ID" value="NZ_VCKW01000063.1"/>
</dbReference>
<evidence type="ECO:0000259" key="7">
    <source>
        <dbReference type="PROSITE" id="PS50850"/>
    </source>
</evidence>
<keyword evidence="5 6" id="KW-0472">Membrane</keyword>
<dbReference type="PROSITE" id="PS50850">
    <property type="entry name" value="MFS"/>
    <property type="match status" value="1"/>
</dbReference>
<keyword evidence="2" id="KW-1003">Cell membrane</keyword>
<dbReference type="InterPro" id="IPR020846">
    <property type="entry name" value="MFS_dom"/>
</dbReference>
<keyword evidence="3 6" id="KW-0812">Transmembrane</keyword>
<dbReference type="Proteomes" id="UP000309174">
    <property type="component" value="Unassembled WGS sequence"/>
</dbReference>
<comment type="caution">
    <text evidence="8">The sequence shown here is derived from an EMBL/GenBank/DDBJ whole genome shotgun (WGS) entry which is preliminary data.</text>
</comment>
<feature type="transmembrane region" description="Helical" evidence="6">
    <location>
        <begin position="317"/>
        <end position="338"/>
    </location>
</feature>
<feature type="domain" description="Major facilitator superfamily (MFS) profile" evidence="7">
    <location>
        <begin position="23"/>
        <end position="407"/>
    </location>
</feature>
<dbReference type="InterPro" id="IPR036259">
    <property type="entry name" value="MFS_trans_sf"/>
</dbReference>
<dbReference type="InterPro" id="IPR050189">
    <property type="entry name" value="MFS_Efflux_Transporters"/>
</dbReference>
<feature type="transmembrane region" description="Helical" evidence="6">
    <location>
        <begin position="180"/>
        <end position="200"/>
    </location>
</feature>
<feature type="transmembrane region" description="Helical" evidence="6">
    <location>
        <begin position="221"/>
        <end position="248"/>
    </location>
</feature>
<feature type="transmembrane region" description="Helical" evidence="6">
    <location>
        <begin position="116"/>
        <end position="138"/>
    </location>
</feature>
<evidence type="ECO:0000313" key="9">
    <source>
        <dbReference type="Proteomes" id="UP000309174"/>
    </source>
</evidence>
<keyword evidence="4 6" id="KW-1133">Transmembrane helix</keyword>
<keyword evidence="9" id="KW-1185">Reference proteome</keyword>
<feature type="transmembrane region" description="Helical" evidence="6">
    <location>
        <begin position="260"/>
        <end position="280"/>
    </location>
</feature>
<dbReference type="AlphaFoldDB" id="A0A5C4JC97"/>
<sequence length="428" mass="44529">MSVTSFFRRPDPGAAGANRQNTLVLIMFFAAGIVFLDRFGITFLFPQIGDDLHLNHSQLGSLVSITAVTWAISSLIFSVVSDRLGGRTKWMIVASLVLFSTAVGLIGLAQDYGTMLLLRAVIGFCEGPALPLIQGAVARASSPERRGRNMGIVIAGTLLIGSALAPSIMIGLATALNWRLAFPLVAVPGIVVALLVALFMREDRTAGADAPRVKARDFRLVLANRNVLLALVGTTVCLGTNIGFGAFAPTYLHEEGLSRSTATLVLTVYGCIIALGSIIAPAVSDRVGRKPALFAAAICSGLVPLFFVLFAHSVPLLLASLVVGLMAGGSLTLITYVVPGESVPRELMATAFALQIAVGETLGGALGPQLGGALADATHSLKSALLLYAAAPILLAVVALLIRETAPRLGKRTSTRKAHEASGEAALS</sequence>
<evidence type="ECO:0000256" key="3">
    <source>
        <dbReference type="ARBA" id="ARBA00022692"/>
    </source>
</evidence>
<feature type="transmembrane region" description="Helical" evidence="6">
    <location>
        <begin position="92"/>
        <end position="110"/>
    </location>
</feature>
<reference evidence="8 9" key="1">
    <citation type="submission" date="2019-05" db="EMBL/GenBank/DDBJ databases">
        <title>Draft genome sequence of Actinomadura sp. 14C53.</title>
        <authorList>
            <person name="Saricaoglu S."/>
            <person name="Isik K."/>
        </authorList>
    </citation>
    <scope>NUCLEOTIDE SEQUENCE [LARGE SCALE GENOMIC DNA]</scope>
    <source>
        <strain evidence="8 9">14C53</strain>
    </source>
</reference>
<dbReference type="SUPFAM" id="SSF103473">
    <property type="entry name" value="MFS general substrate transporter"/>
    <property type="match status" value="1"/>
</dbReference>
<feature type="transmembrane region" description="Helical" evidence="6">
    <location>
        <begin position="385"/>
        <end position="402"/>
    </location>
</feature>
<evidence type="ECO:0000256" key="2">
    <source>
        <dbReference type="ARBA" id="ARBA00022475"/>
    </source>
</evidence>
<protein>
    <submittedName>
        <fullName evidence="8">MFS transporter</fullName>
    </submittedName>
</protein>